<feature type="transmembrane region" description="Helical" evidence="1">
    <location>
        <begin position="133"/>
        <end position="153"/>
    </location>
</feature>
<proteinExistence type="predicted"/>
<gene>
    <name evidence="2" type="ORF">GQF01_10120</name>
</gene>
<comment type="caution">
    <text evidence="2">The sequence shown here is derived from an EMBL/GenBank/DDBJ whole genome shotgun (WGS) entry which is preliminary data.</text>
</comment>
<dbReference type="EMBL" id="WTUZ01000014">
    <property type="protein sequence ID" value="MZQ82464.1"/>
    <property type="molecule type" value="Genomic_DNA"/>
</dbReference>
<evidence type="ECO:0000256" key="1">
    <source>
        <dbReference type="SAM" id="Phobius"/>
    </source>
</evidence>
<dbReference type="RefSeq" id="WP_161406677.1">
    <property type="nucleotide sequence ID" value="NZ_WTUZ01000014.1"/>
</dbReference>
<evidence type="ECO:0000313" key="3">
    <source>
        <dbReference type="Proteomes" id="UP000481087"/>
    </source>
</evidence>
<feature type="transmembrane region" description="Helical" evidence="1">
    <location>
        <begin position="83"/>
        <end position="108"/>
    </location>
</feature>
<keyword evidence="1" id="KW-0472">Membrane</keyword>
<protein>
    <submittedName>
        <fullName evidence="2">Uncharacterized protein</fullName>
    </submittedName>
</protein>
<organism evidence="2 3">
    <name type="scientific">Paenibacillus silvestris</name>
    <dbReference type="NCBI Taxonomy" id="2606219"/>
    <lineage>
        <taxon>Bacteria</taxon>
        <taxon>Bacillati</taxon>
        <taxon>Bacillota</taxon>
        <taxon>Bacilli</taxon>
        <taxon>Bacillales</taxon>
        <taxon>Paenibacillaceae</taxon>
        <taxon>Paenibacillus</taxon>
    </lineage>
</organism>
<keyword evidence="1" id="KW-1133">Transmembrane helix</keyword>
<sequence>MNRVNNVIKLHMRNKMSWLIVPWIILGLNFVISYIISLSLNDGETMNTGGLFSIFIYTLVSGAVTLKDTFPFALGLSIRRKDYFVGTALTTFLYSVCTAAMLVILALIEEGTGGWGVRLHIFKVAFLGDLSPIAVFGIYLILLLQMYFLGFAISSIHRRFGALGMIIFFVVALLIGTGGSMLLSQFGMWGSISSWVVHHYLELFWWMVPLLAVYLLAAYGLLRRAAA</sequence>
<feature type="transmembrane region" description="Helical" evidence="1">
    <location>
        <begin position="52"/>
        <end position="76"/>
    </location>
</feature>
<dbReference type="AlphaFoldDB" id="A0A6L8UX55"/>
<dbReference type="Proteomes" id="UP000481087">
    <property type="component" value="Unassembled WGS sequence"/>
</dbReference>
<feature type="transmembrane region" description="Helical" evidence="1">
    <location>
        <begin position="160"/>
        <end position="183"/>
    </location>
</feature>
<keyword evidence="1" id="KW-0812">Transmembrane</keyword>
<feature type="transmembrane region" description="Helical" evidence="1">
    <location>
        <begin position="20"/>
        <end position="40"/>
    </location>
</feature>
<evidence type="ECO:0000313" key="2">
    <source>
        <dbReference type="EMBL" id="MZQ82464.1"/>
    </source>
</evidence>
<keyword evidence="3" id="KW-1185">Reference proteome</keyword>
<feature type="transmembrane region" description="Helical" evidence="1">
    <location>
        <begin position="203"/>
        <end position="222"/>
    </location>
</feature>
<name>A0A6L8UX55_9BACL</name>
<accession>A0A6L8UX55</accession>
<reference evidence="2 3" key="1">
    <citation type="submission" date="2019-12" db="EMBL/GenBank/DDBJ databases">
        <title>Paenibacillus sp. nov. sp. isolated from soil.</title>
        <authorList>
            <person name="Kim J."/>
            <person name="Jeong S.E."/>
            <person name="Jung H.S."/>
            <person name="Jeon C.O."/>
        </authorList>
    </citation>
    <scope>NUCLEOTIDE SEQUENCE [LARGE SCALE GENOMIC DNA]</scope>
    <source>
        <strain evidence="2 3">5J-6</strain>
    </source>
</reference>